<keyword evidence="1" id="KW-0812">Transmembrane</keyword>
<feature type="transmembrane region" description="Helical" evidence="1">
    <location>
        <begin position="48"/>
        <end position="70"/>
    </location>
</feature>
<feature type="transmembrane region" description="Helical" evidence="1">
    <location>
        <begin position="179"/>
        <end position="205"/>
    </location>
</feature>
<dbReference type="OrthoDB" id="6094286at2759"/>
<evidence type="ECO:0000256" key="1">
    <source>
        <dbReference type="SAM" id="Phobius"/>
    </source>
</evidence>
<feature type="transmembrane region" description="Helical" evidence="1">
    <location>
        <begin position="82"/>
        <end position="104"/>
    </location>
</feature>
<reference evidence="2" key="1">
    <citation type="submission" date="2015-07" db="EMBL/GenBank/DDBJ databases">
        <title>MeaNS - Measles Nucleotide Surveillance Program.</title>
        <authorList>
            <person name="Tran T."/>
            <person name="Druce J."/>
        </authorList>
    </citation>
    <scope>NUCLEOTIDE SEQUENCE</scope>
    <source>
        <strain evidence="2">UCB-OBI-ISO-001</strain>
        <tissue evidence="2">Gonad</tissue>
    </source>
</reference>
<proteinExistence type="predicted"/>
<accession>A0A0L8IBT0</accession>
<dbReference type="EMBL" id="KQ416049">
    <property type="protein sequence ID" value="KOF98936.1"/>
    <property type="molecule type" value="Genomic_DNA"/>
</dbReference>
<dbReference type="AlphaFoldDB" id="A0A0L8IBT0"/>
<gene>
    <name evidence="2" type="ORF">OCBIM_22021668mg</name>
</gene>
<organism evidence="2">
    <name type="scientific">Octopus bimaculoides</name>
    <name type="common">California two-spotted octopus</name>
    <dbReference type="NCBI Taxonomy" id="37653"/>
    <lineage>
        <taxon>Eukaryota</taxon>
        <taxon>Metazoa</taxon>
        <taxon>Spiralia</taxon>
        <taxon>Lophotrochozoa</taxon>
        <taxon>Mollusca</taxon>
        <taxon>Cephalopoda</taxon>
        <taxon>Coleoidea</taxon>
        <taxon>Octopodiformes</taxon>
        <taxon>Octopoda</taxon>
        <taxon>Incirrata</taxon>
        <taxon>Octopodidae</taxon>
        <taxon>Octopus</taxon>
    </lineage>
</organism>
<keyword evidence="1" id="KW-1133">Transmembrane helix</keyword>
<dbReference type="KEGG" id="obi:106875363"/>
<sequence>MASAGVSLPAYLFYGCCGENTMIDFSKVELFPDFFFPDSQIMWSDIKLWILLCIILVILPLWLMVCTIFLKKKLNNSHQGDLIYALATAVLLVPSFVGFLKLIADQPHWSFLQSNMFLLTGYFFILIGVCHIHHGIKSLELSHILKDSSSQTSTKTSPGFPTCASLLSIESTLFLGNSLLYLGASLIYASQAGVLVTLFLGFSYIEIMHIRKYLELKNF</sequence>
<feature type="transmembrane region" description="Helical" evidence="1">
    <location>
        <begin position="116"/>
        <end position="136"/>
    </location>
</feature>
<keyword evidence="1" id="KW-0472">Membrane</keyword>
<evidence type="ECO:0000313" key="2">
    <source>
        <dbReference type="EMBL" id="KOF98936.1"/>
    </source>
</evidence>
<protein>
    <submittedName>
        <fullName evidence="2">Uncharacterized protein</fullName>
    </submittedName>
</protein>
<name>A0A0L8IBT0_OCTBM</name>